<feature type="transmembrane region" description="Helical" evidence="5">
    <location>
        <begin position="177"/>
        <end position="198"/>
    </location>
</feature>
<comment type="subcellular location">
    <subcellularLocation>
        <location evidence="1">Membrane</location>
        <topology evidence="1">Multi-pass membrane protein</topology>
    </subcellularLocation>
</comment>
<dbReference type="NCBIfam" id="TIGR00815">
    <property type="entry name" value="sulP"/>
    <property type="match status" value="1"/>
</dbReference>
<gene>
    <name evidence="7" type="primary">yvdB</name>
    <name evidence="7" type="ORF">BN1224_DC9_CL_00390</name>
</gene>
<evidence type="ECO:0000259" key="6">
    <source>
        <dbReference type="PROSITE" id="PS50801"/>
    </source>
</evidence>
<dbReference type="GO" id="GO:0016020">
    <property type="term" value="C:membrane"/>
    <property type="evidence" value="ECO:0007669"/>
    <property type="project" value="UniProtKB-SubCell"/>
</dbReference>
<evidence type="ECO:0000313" key="7">
    <source>
        <dbReference type="EMBL" id="CRI43155.1"/>
    </source>
</evidence>
<protein>
    <submittedName>
        <fullName evidence="7">Putative sulfate transporter YvdB</fullName>
    </submittedName>
</protein>
<dbReference type="EMBL" id="LN847065">
    <property type="protein sequence ID" value="CRI43155.1"/>
    <property type="molecule type" value="Genomic_DNA"/>
</dbReference>
<evidence type="ECO:0000256" key="2">
    <source>
        <dbReference type="ARBA" id="ARBA00022692"/>
    </source>
</evidence>
<feature type="transmembrane region" description="Helical" evidence="5">
    <location>
        <begin position="33"/>
        <end position="54"/>
    </location>
</feature>
<feature type="transmembrane region" description="Helical" evidence="5">
    <location>
        <begin position="325"/>
        <end position="346"/>
    </location>
</feature>
<keyword evidence="3 5" id="KW-1133">Transmembrane helix</keyword>
<evidence type="ECO:0000256" key="5">
    <source>
        <dbReference type="SAM" id="Phobius"/>
    </source>
</evidence>
<dbReference type="AlphaFoldDB" id="A0A0F7WSP4"/>
<feature type="transmembrane region" description="Helical" evidence="5">
    <location>
        <begin position="352"/>
        <end position="375"/>
    </location>
</feature>
<dbReference type="GO" id="GO:0055085">
    <property type="term" value="P:transmembrane transport"/>
    <property type="evidence" value="ECO:0007669"/>
    <property type="project" value="InterPro"/>
</dbReference>
<evidence type="ECO:0000256" key="3">
    <source>
        <dbReference type="ARBA" id="ARBA00022989"/>
    </source>
</evidence>
<feature type="transmembrane region" description="Helical" evidence="5">
    <location>
        <begin position="60"/>
        <end position="81"/>
    </location>
</feature>
<evidence type="ECO:0000256" key="1">
    <source>
        <dbReference type="ARBA" id="ARBA00004141"/>
    </source>
</evidence>
<reference evidence="7" key="1">
    <citation type="submission" date="2015-05" db="EMBL/GenBank/DDBJ databases">
        <authorList>
            <person name="Rattei Thomas"/>
        </authorList>
    </citation>
    <scope>NUCLEOTIDE SEQUENCE</scope>
    <source>
        <strain evidence="7">DC9</strain>
    </source>
</reference>
<dbReference type="InterPro" id="IPR011547">
    <property type="entry name" value="SLC26A/SulP_dom"/>
</dbReference>
<proteinExistence type="predicted"/>
<feature type="domain" description="STAS" evidence="6">
    <location>
        <begin position="443"/>
        <end position="554"/>
    </location>
</feature>
<dbReference type="InterPro" id="IPR001902">
    <property type="entry name" value="SLC26A/SulP_fam"/>
</dbReference>
<dbReference type="SUPFAM" id="SSF52091">
    <property type="entry name" value="SpoIIaa-like"/>
    <property type="match status" value="1"/>
</dbReference>
<dbReference type="Pfam" id="PF01740">
    <property type="entry name" value="STAS"/>
    <property type="match status" value="1"/>
</dbReference>
<dbReference type="PANTHER" id="PTHR11814">
    <property type="entry name" value="SULFATE TRANSPORTER"/>
    <property type="match status" value="1"/>
</dbReference>
<dbReference type="Gene3D" id="3.30.750.24">
    <property type="entry name" value="STAS domain"/>
    <property type="match status" value="1"/>
</dbReference>
<dbReference type="CDD" id="cd07042">
    <property type="entry name" value="STAS_SulP_like_sulfate_transporter"/>
    <property type="match status" value="1"/>
</dbReference>
<accession>A0A0F7WSP4</accession>
<keyword evidence="4 5" id="KW-0472">Membrane</keyword>
<evidence type="ECO:0000256" key="4">
    <source>
        <dbReference type="ARBA" id="ARBA00023136"/>
    </source>
</evidence>
<feature type="transmembrane region" description="Helical" evidence="5">
    <location>
        <begin position="387"/>
        <end position="416"/>
    </location>
</feature>
<keyword evidence="2 5" id="KW-0812">Transmembrane</keyword>
<feature type="transmembrane region" description="Helical" evidence="5">
    <location>
        <begin position="102"/>
        <end position="122"/>
    </location>
</feature>
<sequence>MKVPWAFKNFIPKLYTSIKEGYSFNTFKKDFQAGITVGILAFPFAIAIAIGVGVSPIQGLLASIIGGLLASAMGGSNVLISGPSSAFISILYCLSAKYGAEALFTVTLLAGVFLIAFGITGLGTFIKYMPYPVVTGLTTGLAVIIFSSQIKDFLGLQMGANIPADFLPKWVAYWDHLWTWDSKSFAVGLFTLLIMIYFRNYKPRYPGVMIAIVTATTLVWLLKIDIPTIGSRYGTLPTAIPLPKIPQLSITKILQLMPDALTIAVLSGLETLLSAVVADGMTGWRHQSNCQLVAQGVANIGTSLFSGIPVTGSLSRTAASIKSGATTPIAGIVHSIFICFILLLLAPLTVKIPLTCLAAVLILIAWNMSEIHHFIHLFTAPKKDIVVLLTVFILTVMTTITAAVQVGMMLAAFLFMKQMSDLSDVISTAKYFDDDNQPKDSDFLSKAEVPQNTEIYEINGPFFFGIADRLKNLLNDIEKPPKIFILCMTRVPTIDASAMHALEEFFLECDRQGTLLLLAGVKKTPLADLKRYHLDELIGVDHIFSNIKSALLFAQALTNLESKTSTRHLA</sequence>
<feature type="transmembrane region" description="Helical" evidence="5">
    <location>
        <begin position="204"/>
        <end position="222"/>
    </location>
</feature>
<dbReference type="Pfam" id="PF00916">
    <property type="entry name" value="Sulfate_transp"/>
    <property type="match status" value="1"/>
</dbReference>
<organism evidence="7">
    <name type="scientific">Chlamydia pneumoniae</name>
    <name type="common">Chlamydophila pneumoniae</name>
    <dbReference type="NCBI Taxonomy" id="83558"/>
    <lineage>
        <taxon>Bacteria</taxon>
        <taxon>Pseudomonadati</taxon>
        <taxon>Chlamydiota</taxon>
        <taxon>Chlamydiia</taxon>
        <taxon>Chlamydiales</taxon>
        <taxon>Chlamydiaceae</taxon>
        <taxon>Chlamydia/Chlamydophila group</taxon>
        <taxon>Chlamydia</taxon>
    </lineage>
</organism>
<dbReference type="InterPro" id="IPR002645">
    <property type="entry name" value="STAS_dom"/>
</dbReference>
<dbReference type="PROSITE" id="PS50801">
    <property type="entry name" value="STAS"/>
    <property type="match status" value="1"/>
</dbReference>
<feature type="transmembrane region" description="Helical" evidence="5">
    <location>
        <begin position="128"/>
        <end position="148"/>
    </location>
</feature>
<dbReference type="InterPro" id="IPR036513">
    <property type="entry name" value="STAS_dom_sf"/>
</dbReference>
<name>A0A0F7WSP4_CHLPN</name>